<evidence type="ECO:0000313" key="5">
    <source>
        <dbReference type="Proteomes" id="UP001454036"/>
    </source>
</evidence>
<gene>
    <name evidence="4" type="ORF">LIER_06951</name>
</gene>
<dbReference type="AlphaFoldDB" id="A0AAV3P6G5"/>
<proteinExistence type="inferred from homology"/>
<dbReference type="InterPro" id="IPR011707">
    <property type="entry name" value="Cu-oxidase-like_N"/>
</dbReference>
<dbReference type="Gene3D" id="2.60.40.420">
    <property type="entry name" value="Cupredoxins - blue copper proteins"/>
    <property type="match status" value="1"/>
</dbReference>
<dbReference type="GO" id="GO:0005507">
    <property type="term" value="F:copper ion binding"/>
    <property type="evidence" value="ECO:0007669"/>
    <property type="project" value="InterPro"/>
</dbReference>
<accession>A0AAV3P6G5</accession>
<dbReference type="Pfam" id="PF07732">
    <property type="entry name" value="Cu-oxidase_3"/>
    <property type="match status" value="1"/>
</dbReference>
<evidence type="ECO:0000256" key="1">
    <source>
        <dbReference type="ARBA" id="ARBA00010609"/>
    </source>
</evidence>
<dbReference type="PANTHER" id="PTHR11709">
    <property type="entry name" value="MULTI-COPPER OXIDASE"/>
    <property type="match status" value="1"/>
</dbReference>
<evidence type="ECO:0000256" key="2">
    <source>
        <dbReference type="SAM" id="SignalP"/>
    </source>
</evidence>
<dbReference type="InterPro" id="IPR008972">
    <property type="entry name" value="Cupredoxin"/>
</dbReference>
<reference evidence="4 5" key="1">
    <citation type="submission" date="2024-01" db="EMBL/GenBank/DDBJ databases">
        <title>The complete chloroplast genome sequence of Lithospermum erythrorhizon: insights into the phylogenetic relationship among Boraginaceae species and the maternal lineages of purple gromwells.</title>
        <authorList>
            <person name="Okada T."/>
            <person name="Watanabe K."/>
        </authorList>
    </citation>
    <scope>NUCLEOTIDE SEQUENCE [LARGE SCALE GENOMIC DNA]</scope>
</reference>
<name>A0AAV3P6G5_LITER</name>
<feature type="chain" id="PRO_5044010996" evidence="2">
    <location>
        <begin position="24"/>
        <end position="124"/>
    </location>
</feature>
<dbReference type="PANTHER" id="PTHR11709:SF9">
    <property type="entry name" value="LACCASE-7"/>
    <property type="match status" value="1"/>
</dbReference>
<evidence type="ECO:0000313" key="4">
    <source>
        <dbReference type="EMBL" id="GAA0147190.1"/>
    </source>
</evidence>
<feature type="domain" description="Plastocyanin-like" evidence="3">
    <location>
        <begin position="34"/>
        <end position="124"/>
    </location>
</feature>
<keyword evidence="2" id="KW-0732">Signal</keyword>
<organism evidence="4 5">
    <name type="scientific">Lithospermum erythrorhizon</name>
    <name type="common">Purple gromwell</name>
    <name type="synonym">Lithospermum officinale var. erythrorhizon</name>
    <dbReference type="NCBI Taxonomy" id="34254"/>
    <lineage>
        <taxon>Eukaryota</taxon>
        <taxon>Viridiplantae</taxon>
        <taxon>Streptophyta</taxon>
        <taxon>Embryophyta</taxon>
        <taxon>Tracheophyta</taxon>
        <taxon>Spermatophyta</taxon>
        <taxon>Magnoliopsida</taxon>
        <taxon>eudicotyledons</taxon>
        <taxon>Gunneridae</taxon>
        <taxon>Pentapetalae</taxon>
        <taxon>asterids</taxon>
        <taxon>lamiids</taxon>
        <taxon>Boraginales</taxon>
        <taxon>Boraginaceae</taxon>
        <taxon>Boraginoideae</taxon>
        <taxon>Lithospermeae</taxon>
        <taxon>Lithospermum</taxon>
    </lineage>
</organism>
<evidence type="ECO:0000259" key="3">
    <source>
        <dbReference type="Pfam" id="PF07732"/>
    </source>
</evidence>
<protein>
    <submittedName>
        <fullName evidence="4">Oxidase</fullName>
    </submittedName>
</protein>
<dbReference type="Proteomes" id="UP001454036">
    <property type="component" value="Unassembled WGS sequence"/>
</dbReference>
<feature type="signal peptide" evidence="2">
    <location>
        <begin position="1"/>
        <end position="23"/>
    </location>
</feature>
<comment type="similarity">
    <text evidence="1">Belongs to the multicopper oxidase family.</text>
</comment>
<keyword evidence="5" id="KW-1185">Reference proteome</keyword>
<sequence length="124" mass="13802">MGRFYALLYGCSLLLLASSFASADVVEKTFEVSTFSIERMCQQTTITAVNRSLPGPMLNVSEGDNVIVHVINNSPYEITIHWHGVHQQANSWADGPDYVTQCPIHIGNNYTYNFTVTGQEGTLW</sequence>
<dbReference type="GO" id="GO:0016491">
    <property type="term" value="F:oxidoreductase activity"/>
    <property type="evidence" value="ECO:0007669"/>
    <property type="project" value="TreeGrafter"/>
</dbReference>
<comment type="caution">
    <text evidence="4">The sequence shown here is derived from an EMBL/GenBank/DDBJ whole genome shotgun (WGS) entry which is preliminary data.</text>
</comment>
<dbReference type="SUPFAM" id="SSF49503">
    <property type="entry name" value="Cupredoxins"/>
    <property type="match status" value="1"/>
</dbReference>
<dbReference type="InterPro" id="IPR045087">
    <property type="entry name" value="Cu-oxidase_fam"/>
</dbReference>
<dbReference type="EMBL" id="BAABME010001044">
    <property type="protein sequence ID" value="GAA0147190.1"/>
    <property type="molecule type" value="Genomic_DNA"/>
</dbReference>